<keyword evidence="5" id="KW-1185">Reference proteome</keyword>
<organism evidence="2 4">
    <name type="scientific">Pyrodictium delaneyi</name>
    <dbReference type="NCBI Taxonomy" id="1273541"/>
    <lineage>
        <taxon>Archaea</taxon>
        <taxon>Thermoproteota</taxon>
        <taxon>Thermoprotei</taxon>
        <taxon>Desulfurococcales</taxon>
        <taxon>Pyrodictiaceae</taxon>
        <taxon>Pyrodictium</taxon>
    </lineage>
</organism>
<proteinExistence type="predicted"/>
<dbReference type="GeneID" id="26098587"/>
<keyword evidence="1" id="KW-0812">Transmembrane</keyword>
<name>A0A0P0N201_9CREN</name>
<evidence type="ECO:0000313" key="4">
    <source>
        <dbReference type="Proteomes" id="UP000058613"/>
    </source>
</evidence>
<dbReference type="Proteomes" id="UP000058613">
    <property type="component" value="Chromosome"/>
</dbReference>
<feature type="transmembrane region" description="Helical" evidence="1">
    <location>
        <begin position="283"/>
        <end position="304"/>
    </location>
</feature>
<evidence type="ECO:0000313" key="3">
    <source>
        <dbReference type="EMBL" id="OWJ54378.1"/>
    </source>
</evidence>
<accession>A0A0P0N201</accession>
<evidence type="ECO:0000256" key="1">
    <source>
        <dbReference type="SAM" id="Phobius"/>
    </source>
</evidence>
<evidence type="ECO:0000313" key="5">
    <source>
        <dbReference type="Proteomes" id="UP000196694"/>
    </source>
</evidence>
<protein>
    <submittedName>
        <fullName evidence="2">Uncharacterized protein</fullName>
    </submittedName>
</protein>
<reference evidence="3 5" key="2">
    <citation type="submission" date="2017-05" db="EMBL/GenBank/DDBJ databases">
        <title>The draft genome of the hyperthermophilic archaeon 'Pyrodictium delaneyi strain Hulk', an iron and nitrate reducer, reveals the capacity for sulfate reduction.</title>
        <authorList>
            <person name="Demey L.M."/>
            <person name="Miller C."/>
            <person name="Manzella M."/>
            <person name="Reguera G."/>
            <person name="Kashefi K."/>
        </authorList>
    </citation>
    <scope>NUCLEOTIDE SEQUENCE [LARGE SCALE GENOMIC DNA]</scope>
    <source>
        <strain evidence="3 5">Hulk</strain>
    </source>
</reference>
<sequence>MKVRTSLVGAITLIAILALVASATPAAASEALLRDHPTVCYGCHSANITDTTVGPHDVKAAENAWFYCLTCHSSANNTGLWSGSIWGTNYGEPAPAAGDYVPNSVHGQIGCKCHTIVHAGFNINPTVGAGVWMYYYLPTVNGGAAAPNPNDLVKYVTFYNGTGFYTNDTSTATVTSTTLQLYYDTGTSAVPVDPTNMTDAKVYVGWFYINGSAPSGVSERFYICFNCHFLVESPAGLGMYKIENGIVKIGIPAEALQLNPHAITEDALQQLLSSGEEGFAIEGFPVAAAGINILASLVLFAIVLSRKK</sequence>
<keyword evidence="1" id="KW-0472">Membrane</keyword>
<keyword evidence="1" id="KW-1133">Transmembrane helix</keyword>
<dbReference type="Proteomes" id="UP000196694">
    <property type="component" value="Unassembled WGS sequence"/>
</dbReference>
<dbReference type="KEGG" id="pdl:Pyrde_0262"/>
<dbReference type="AlphaFoldDB" id="A0A0P0N201"/>
<dbReference type="STRING" id="1273541.Pyrde_0262"/>
<dbReference type="EMBL" id="CP013011">
    <property type="protein sequence ID" value="ALL00312.1"/>
    <property type="molecule type" value="Genomic_DNA"/>
</dbReference>
<gene>
    <name evidence="3" type="ORF">Pdsh_07855</name>
    <name evidence="2" type="ORF">Pyrde_0262</name>
</gene>
<evidence type="ECO:0000313" key="2">
    <source>
        <dbReference type="EMBL" id="ALL00312.1"/>
    </source>
</evidence>
<dbReference type="RefSeq" id="WP_055407548.1">
    <property type="nucleotide sequence ID" value="NZ_CP013011.1"/>
</dbReference>
<dbReference type="EMBL" id="NCQP01000006">
    <property type="protein sequence ID" value="OWJ54378.1"/>
    <property type="molecule type" value="Genomic_DNA"/>
</dbReference>
<reference evidence="2 4" key="1">
    <citation type="submission" date="2015-10" db="EMBL/GenBank/DDBJ databases">
        <title>Complete genome sequence of hyperthermophilic archaeon Pyrodictium delaneyi Su06.</title>
        <authorList>
            <person name="Jung J.-H."/>
            <person name="Lin J."/>
            <person name="Holden J.F."/>
            <person name="Park C.-S."/>
        </authorList>
    </citation>
    <scope>NUCLEOTIDE SEQUENCE [LARGE SCALE GENOMIC DNA]</scope>
    <source>
        <strain evidence="2 4">Su06</strain>
    </source>
</reference>